<dbReference type="SUPFAM" id="SSF56935">
    <property type="entry name" value="Porins"/>
    <property type="match status" value="1"/>
</dbReference>
<dbReference type="PROSITE" id="PS52016">
    <property type="entry name" value="TONB_DEPENDENT_REC_3"/>
    <property type="match status" value="1"/>
</dbReference>
<evidence type="ECO:0000256" key="4">
    <source>
        <dbReference type="ARBA" id="ARBA00022692"/>
    </source>
</evidence>
<feature type="domain" description="TonB-dependent receptor plug" evidence="8">
    <location>
        <begin position="114"/>
        <end position="221"/>
    </location>
</feature>
<dbReference type="Proteomes" id="UP000190541">
    <property type="component" value="Unassembled WGS sequence"/>
</dbReference>
<gene>
    <name evidence="9" type="ORF">SAMN05660226_00172</name>
</gene>
<keyword evidence="3 7" id="KW-1134">Transmembrane beta strand</keyword>
<evidence type="ECO:0000256" key="1">
    <source>
        <dbReference type="ARBA" id="ARBA00004571"/>
    </source>
</evidence>
<comment type="subcellular location">
    <subcellularLocation>
        <location evidence="1 7">Cell outer membrane</location>
        <topology evidence="1 7">Multi-pass membrane protein</topology>
    </subcellularLocation>
</comment>
<dbReference type="InterPro" id="IPR023996">
    <property type="entry name" value="TonB-dep_OMP_SusC/RagA"/>
</dbReference>
<dbReference type="InterPro" id="IPR023997">
    <property type="entry name" value="TonB-dep_OMP_SusC/RagA_CS"/>
</dbReference>
<dbReference type="NCBIfam" id="TIGR04057">
    <property type="entry name" value="SusC_RagA_signa"/>
    <property type="match status" value="1"/>
</dbReference>
<keyword evidence="2 7" id="KW-0813">Transport</keyword>
<keyword evidence="6 7" id="KW-0998">Cell outer membrane</keyword>
<evidence type="ECO:0000313" key="10">
    <source>
        <dbReference type="Proteomes" id="UP000190541"/>
    </source>
</evidence>
<dbReference type="Gene3D" id="2.40.170.20">
    <property type="entry name" value="TonB-dependent receptor, beta-barrel domain"/>
    <property type="match status" value="1"/>
</dbReference>
<evidence type="ECO:0000313" key="9">
    <source>
        <dbReference type="EMBL" id="SKB26790.1"/>
    </source>
</evidence>
<dbReference type="InterPro" id="IPR037066">
    <property type="entry name" value="Plug_dom_sf"/>
</dbReference>
<reference evidence="9 10" key="1">
    <citation type="submission" date="2017-02" db="EMBL/GenBank/DDBJ databases">
        <authorList>
            <person name="Peterson S.W."/>
        </authorList>
    </citation>
    <scope>NUCLEOTIDE SEQUENCE [LARGE SCALE GENOMIC DNA]</scope>
    <source>
        <strain evidence="9 10">DSM 22899</strain>
    </source>
</reference>
<dbReference type="InterPro" id="IPR012910">
    <property type="entry name" value="Plug_dom"/>
</dbReference>
<protein>
    <submittedName>
        <fullName evidence="9">TonB-linked outer membrane protein, SusC/RagA family</fullName>
    </submittedName>
</protein>
<evidence type="ECO:0000256" key="6">
    <source>
        <dbReference type="ARBA" id="ARBA00023237"/>
    </source>
</evidence>
<comment type="similarity">
    <text evidence="7">Belongs to the TonB-dependent receptor family.</text>
</comment>
<name>A0A1T4ZVM8_9SPHI</name>
<organism evidence="9 10">
    <name type="scientific">Parapedobacter luteus</name>
    <dbReference type="NCBI Taxonomy" id="623280"/>
    <lineage>
        <taxon>Bacteria</taxon>
        <taxon>Pseudomonadati</taxon>
        <taxon>Bacteroidota</taxon>
        <taxon>Sphingobacteriia</taxon>
        <taxon>Sphingobacteriales</taxon>
        <taxon>Sphingobacteriaceae</taxon>
        <taxon>Parapedobacter</taxon>
    </lineage>
</organism>
<keyword evidence="4 7" id="KW-0812">Transmembrane</keyword>
<keyword evidence="10" id="KW-1185">Reference proteome</keyword>
<evidence type="ECO:0000256" key="2">
    <source>
        <dbReference type="ARBA" id="ARBA00022448"/>
    </source>
</evidence>
<dbReference type="Pfam" id="PF13715">
    <property type="entry name" value="CarbopepD_reg_2"/>
    <property type="match status" value="1"/>
</dbReference>
<dbReference type="AlphaFoldDB" id="A0A1T4ZVM8"/>
<evidence type="ECO:0000256" key="5">
    <source>
        <dbReference type="ARBA" id="ARBA00023136"/>
    </source>
</evidence>
<evidence type="ECO:0000256" key="7">
    <source>
        <dbReference type="PROSITE-ProRule" id="PRU01360"/>
    </source>
</evidence>
<dbReference type="NCBIfam" id="TIGR04056">
    <property type="entry name" value="OMP_RagA_SusC"/>
    <property type="match status" value="1"/>
</dbReference>
<dbReference type="GO" id="GO:0009279">
    <property type="term" value="C:cell outer membrane"/>
    <property type="evidence" value="ECO:0007669"/>
    <property type="project" value="UniProtKB-SubCell"/>
</dbReference>
<keyword evidence="5 7" id="KW-0472">Membrane</keyword>
<dbReference type="InterPro" id="IPR036942">
    <property type="entry name" value="Beta-barrel_TonB_sf"/>
</dbReference>
<dbReference type="Pfam" id="PF07715">
    <property type="entry name" value="Plug"/>
    <property type="match status" value="1"/>
</dbReference>
<dbReference type="InterPro" id="IPR039426">
    <property type="entry name" value="TonB-dep_rcpt-like"/>
</dbReference>
<dbReference type="RefSeq" id="WP_079714908.1">
    <property type="nucleotide sequence ID" value="NZ_FUYS01000001.1"/>
</dbReference>
<dbReference type="Gene3D" id="2.170.130.10">
    <property type="entry name" value="TonB-dependent receptor, plug domain"/>
    <property type="match status" value="1"/>
</dbReference>
<evidence type="ECO:0000259" key="8">
    <source>
        <dbReference type="Pfam" id="PF07715"/>
    </source>
</evidence>
<dbReference type="Gene3D" id="2.60.40.1120">
    <property type="entry name" value="Carboxypeptidase-like, regulatory domain"/>
    <property type="match status" value="1"/>
</dbReference>
<evidence type="ECO:0000256" key="3">
    <source>
        <dbReference type="ARBA" id="ARBA00022452"/>
    </source>
</evidence>
<dbReference type="EMBL" id="FUYS01000001">
    <property type="protein sequence ID" value="SKB26790.1"/>
    <property type="molecule type" value="Genomic_DNA"/>
</dbReference>
<dbReference type="InterPro" id="IPR008969">
    <property type="entry name" value="CarboxyPept-like_regulatory"/>
</dbReference>
<dbReference type="OrthoDB" id="9768177at2"/>
<sequence length="1042" mass="116248">MRLHFIIAAIICLYCYRTYPQQLGVQGKIVDENNQPVSGVSVVIKDTGTGTTTSAEGLFRINVPGNATLVITALGYIRQEVAVADRTSLEIVLLAEETALEEVIINAAYGSANQKSFTGSATMVSSDEILATQPTNITQAIQGTSPGVQVLNTNGAPGSDGTIVIRGLSSVGGGNNPLYILDGMPYDGNLNSINPNDIADMTILKDAAATTLYGSRAANGVIVITTKKGNTPRPVINVRSNFGYSDMAVPYPDKLSPQQLLELAWEALRNGQTDRGVALDVASQYATDRVVQEYFQDPNKNVYNTPTPIGTDGRLIPGAQQLYYGDWFGEYFTPRLRQEHTVDISGATGQENRTSYFVSGSYLNDKGSFKVQEFERFSGRANVNSQVNNWLNLGTNVSYSHSFQQNPNVQARFTRTMPTLYPVYQWDYDNNTYMRDPFGNLMPDYGDATRTEWRGWNPGFVGDYKNPYDWHFAGNKTDNLSTRSFMEIRFIPGLTLRSGISTDFQLNYNHSYQSATLTSTAARGGNATRSGNRRFSYTFNNLLTYDRDFGLHHINVLVGQEAYKALYNNLSASKREFALGGLFELGAAAEMTASSSSEDNYRLQSYLSRLEYNWSGKYLLSASYRMDGSSRFAPDNRWGNFWSVGGAWVLSDEEFVKNTSWVDYLKLRGSYGAVGNDQVAVGYYAYQGLYATGRNDYTNPGVTLSRLPTPNLVWESNVQADIGVEFQLFGRRLHGAIDWFNRTSKDLIFDKPLPPSVGLSTIAENIGDVENRGIELDLGTTVISNSNFLWSVDFNASHYRNVITRLPQNEIIDGRFKMVEGRSRYEFFLVDWAGVNPITGNNTWYRYNEDGTREATELYTEVNNNDQKRFQGSSLPDLFGALTNSFRYKGIDLSFMLYYSIGGKMYDGDYAEGVRYRRGFNMSTQILDRWTPENTDTRIPRLSEFTQNNVGSSSTQYLFDNSFLRLRNVSIGYELPRQLTERWSIHSVKLFAQGTNLFTWGKAADRGTDPETAINGVVSNGTNGNGAGSIRKSWSFGLRASF</sequence>
<dbReference type="STRING" id="623280.SAMN05660226_00172"/>
<dbReference type="SUPFAM" id="SSF49464">
    <property type="entry name" value="Carboxypeptidase regulatory domain-like"/>
    <property type="match status" value="1"/>
</dbReference>
<accession>A0A1T4ZVM8</accession>
<proteinExistence type="inferred from homology"/>